<protein>
    <submittedName>
        <fullName evidence="3">Developmental pluripotency-associated protein 3</fullName>
    </submittedName>
</protein>
<feature type="region of interest" description="Disordered" evidence="1">
    <location>
        <begin position="1"/>
        <end position="33"/>
    </location>
</feature>
<keyword evidence="2" id="KW-1185">Reference proteome</keyword>
<organism evidence="2 3">
    <name type="scientific">Zalophus californianus</name>
    <name type="common">California sealion</name>
    <dbReference type="NCBI Taxonomy" id="9704"/>
    <lineage>
        <taxon>Eukaryota</taxon>
        <taxon>Metazoa</taxon>
        <taxon>Chordata</taxon>
        <taxon>Craniata</taxon>
        <taxon>Vertebrata</taxon>
        <taxon>Euteleostomi</taxon>
        <taxon>Mammalia</taxon>
        <taxon>Eutheria</taxon>
        <taxon>Laurasiatheria</taxon>
        <taxon>Carnivora</taxon>
        <taxon>Caniformia</taxon>
        <taxon>Pinnipedia</taxon>
        <taxon>Otariidae</taxon>
        <taxon>Zalophus</taxon>
    </lineage>
</organism>
<sequence>MDSPKQLYPTWALGSSQMPSEENSQEGSAASQTISEVLTKNLGKLTLDSSIKLPSPLPEYPSQQQGREKKPQGLVERILSSSSRRRTGVRTLLTARKERMARMIRMIQYQRYLSPGPQLQKDLQQKEAEEGESRVERFRCRCHYCLYHKDLSEETSMENNCDIEPM</sequence>
<dbReference type="PANTHER" id="PTHR31577:SF2">
    <property type="entry name" value="DEVELOPMENTAL PLURIPOTENCY-ASSOCIATED PROTEIN 3"/>
    <property type="match status" value="1"/>
</dbReference>
<dbReference type="PANTHER" id="PTHR31577">
    <property type="entry name" value="DEVELOPMENTAL PLURIPOTENCY-ASSOCIATED PROTEIN 3-RELATED"/>
    <property type="match status" value="1"/>
</dbReference>
<feature type="region of interest" description="Disordered" evidence="1">
    <location>
        <begin position="48"/>
        <end position="87"/>
    </location>
</feature>
<dbReference type="RefSeq" id="XP_027449392.2">
    <property type="nucleotide sequence ID" value="XM_027593591.2"/>
</dbReference>
<accession>A0A6J2D3D3</accession>
<evidence type="ECO:0000313" key="3">
    <source>
        <dbReference type="RefSeq" id="XP_027449392.2"/>
    </source>
</evidence>
<dbReference type="GO" id="GO:0005634">
    <property type="term" value="C:nucleus"/>
    <property type="evidence" value="ECO:0007669"/>
    <property type="project" value="TreeGrafter"/>
</dbReference>
<dbReference type="Proteomes" id="UP000515165">
    <property type="component" value="Chromosome 9"/>
</dbReference>
<evidence type="ECO:0000256" key="1">
    <source>
        <dbReference type="SAM" id="MobiDB-lite"/>
    </source>
</evidence>
<dbReference type="AlphaFoldDB" id="A0A6J2D3D3"/>
<gene>
    <name evidence="3" type="primary">LOC113921982</name>
</gene>
<dbReference type="GeneID" id="113921982"/>
<evidence type="ECO:0000313" key="2">
    <source>
        <dbReference type="Proteomes" id="UP000515165"/>
    </source>
</evidence>
<dbReference type="OrthoDB" id="9529981at2759"/>
<dbReference type="Pfam" id="PF15549">
    <property type="entry name" value="PGC7_Stella"/>
    <property type="match status" value="1"/>
</dbReference>
<feature type="compositionally biased region" description="Polar residues" evidence="1">
    <location>
        <begin position="13"/>
        <end position="33"/>
    </location>
</feature>
<reference evidence="3" key="1">
    <citation type="submission" date="2025-08" db="UniProtKB">
        <authorList>
            <consortium name="RefSeq"/>
        </authorList>
    </citation>
    <scope>IDENTIFICATION</scope>
    <source>
        <tissue evidence="3">Blood</tissue>
    </source>
</reference>
<name>A0A6J2D3D3_ZALCA</name>
<dbReference type="KEGG" id="zca:113921982"/>
<dbReference type="GO" id="GO:0044726">
    <property type="term" value="P:epigenetic programing of female pronucleus"/>
    <property type="evidence" value="ECO:0007669"/>
    <property type="project" value="TreeGrafter"/>
</dbReference>
<proteinExistence type="predicted"/>
<dbReference type="InterPro" id="IPR029096">
    <property type="entry name" value="Dppa3"/>
</dbReference>